<keyword evidence="4" id="KW-0963">Cytoplasm</keyword>
<dbReference type="PANTHER" id="PTHR10885:SF0">
    <property type="entry name" value="ISOPENTENYL-DIPHOSPHATE DELTA-ISOMERASE"/>
    <property type="match status" value="1"/>
</dbReference>
<evidence type="ECO:0000259" key="12">
    <source>
        <dbReference type="PROSITE" id="PS51462"/>
    </source>
</evidence>
<dbReference type="InterPro" id="IPR011876">
    <property type="entry name" value="IsopentenylPP_isomerase_typ1"/>
</dbReference>
<comment type="similarity">
    <text evidence="2">Belongs to the IPP isomerase type 1 family.</text>
</comment>
<dbReference type="SUPFAM" id="SSF55811">
    <property type="entry name" value="Nudix"/>
    <property type="match status" value="1"/>
</dbReference>
<keyword evidence="7" id="KW-0464">Manganese</keyword>
<evidence type="ECO:0000256" key="11">
    <source>
        <dbReference type="PIRSR" id="PIRSR018427-1"/>
    </source>
</evidence>
<dbReference type="GO" id="GO:0004452">
    <property type="term" value="F:isopentenyl-diphosphate delta-isomerase activity"/>
    <property type="evidence" value="ECO:0007669"/>
    <property type="project" value="UniProtKB-UniRule"/>
</dbReference>
<keyword evidence="9 13" id="KW-0413">Isomerase</keyword>
<dbReference type="EMBL" id="QICS01000017">
    <property type="protein sequence ID" value="PXV85400.1"/>
    <property type="molecule type" value="Genomic_DNA"/>
</dbReference>
<evidence type="ECO:0000256" key="6">
    <source>
        <dbReference type="ARBA" id="ARBA00022842"/>
    </source>
</evidence>
<protein>
    <recommendedName>
        <fullName evidence="3 10">Isopentenyl-diphosphate delta-isomerase</fullName>
        <ecNumber evidence="3 10">5.3.3.2</ecNumber>
    </recommendedName>
</protein>
<evidence type="ECO:0000256" key="3">
    <source>
        <dbReference type="ARBA" id="ARBA00012057"/>
    </source>
</evidence>
<sequence>MGMNLFHRREGERLENEIILVDIFDQVVGHGEKLEVHKKGQLHRAFSVFLYHDNKLLIQKRAINKYHSGGLWANTCCSHPRVKESLEEAAKRRLFEEAGIDCDIEEIFSFIYRAEFENGLTEYELDHVFIGKYQGETKMNEDEMSELLWIDVDLLALGIMQFPQEFAPWFITASPQVIKYVKGLNK</sequence>
<keyword evidence="6" id="KW-0460">Magnesium</keyword>
<evidence type="ECO:0000256" key="1">
    <source>
        <dbReference type="ARBA" id="ARBA00004826"/>
    </source>
</evidence>
<dbReference type="GO" id="GO:0046872">
    <property type="term" value="F:metal ion binding"/>
    <property type="evidence" value="ECO:0007669"/>
    <property type="project" value="UniProtKB-KW"/>
</dbReference>
<dbReference type="Gene3D" id="3.90.79.10">
    <property type="entry name" value="Nucleoside Triphosphate Pyrophosphohydrolase"/>
    <property type="match status" value="1"/>
</dbReference>
<organism evidence="13 14">
    <name type="scientific">Lachnotalea glycerini</name>
    <dbReference type="NCBI Taxonomy" id="1763509"/>
    <lineage>
        <taxon>Bacteria</taxon>
        <taxon>Bacillati</taxon>
        <taxon>Bacillota</taxon>
        <taxon>Clostridia</taxon>
        <taxon>Lachnospirales</taxon>
        <taxon>Lachnospiraceae</taxon>
        <taxon>Lachnotalea</taxon>
    </lineage>
</organism>
<dbReference type="NCBIfam" id="NF002995">
    <property type="entry name" value="PRK03759.1"/>
    <property type="match status" value="1"/>
</dbReference>
<evidence type="ECO:0000313" key="14">
    <source>
        <dbReference type="Proteomes" id="UP000247523"/>
    </source>
</evidence>
<evidence type="ECO:0000256" key="2">
    <source>
        <dbReference type="ARBA" id="ARBA00007579"/>
    </source>
</evidence>
<dbReference type="GO" id="GO:0005737">
    <property type="term" value="C:cytoplasm"/>
    <property type="evidence" value="ECO:0007669"/>
    <property type="project" value="TreeGrafter"/>
</dbReference>
<dbReference type="PROSITE" id="PS51462">
    <property type="entry name" value="NUDIX"/>
    <property type="match status" value="1"/>
</dbReference>
<dbReference type="GO" id="GO:0009240">
    <property type="term" value="P:isopentenyl diphosphate biosynthetic process"/>
    <property type="evidence" value="ECO:0007669"/>
    <property type="project" value="TreeGrafter"/>
</dbReference>
<evidence type="ECO:0000256" key="9">
    <source>
        <dbReference type="ARBA" id="ARBA00023235"/>
    </source>
</evidence>
<feature type="domain" description="Nudix hydrolase" evidence="12">
    <location>
        <begin position="41"/>
        <end position="172"/>
    </location>
</feature>
<feature type="active site" evidence="11">
    <location>
        <position position="124"/>
    </location>
</feature>
<dbReference type="HAMAP" id="MF_00202">
    <property type="entry name" value="Idi"/>
    <property type="match status" value="1"/>
</dbReference>
<evidence type="ECO:0000313" key="13">
    <source>
        <dbReference type="EMBL" id="PXV85400.1"/>
    </source>
</evidence>
<dbReference type="NCBIfam" id="TIGR02150">
    <property type="entry name" value="IPP_isom_1"/>
    <property type="match status" value="1"/>
</dbReference>
<evidence type="ECO:0000256" key="4">
    <source>
        <dbReference type="ARBA" id="ARBA00022490"/>
    </source>
</evidence>
<dbReference type="PIRSF" id="PIRSF018427">
    <property type="entry name" value="Isopntndiph_ism"/>
    <property type="match status" value="1"/>
</dbReference>
<gene>
    <name evidence="13" type="ORF">C8E03_11736</name>
</gene>
<dbReference type="InterPro" id="IPR015797">
    <property type="entry name" value="NUDIX_hydrolase-like_dom_sf"/>
</dbReference>
<evidence type="ECO:0000256" key="8">
    <source>
        <dbReference type="ARBA" id="ARBA00023229"/>
    </source>
</evidence>
<evidence type="ECO:0000256" key="10">
    <source>
        <dbReference type="NCBIfam" id="TIGR02150"/>
    </source>
</evidence>
<dbReference type="CDD" id="cd02885">
    <property type="entry name" value="NUDIX_IPP_Isomerase"/>
    <property type="match status" value="1"/>
</dbReference>
<dbReference type="GO" id="GO:0050992">
    <property type="term" value="P:dimethylallyl diphosphate biosynthetic process"/>
    <property type="evidence" value="ECO:0007669"/>
    <property type="project" value="UniProtKB-UniPathway"/>
</dbReference>
<proteinExistence type="inferred from homology"/>
<dbReference type="UniPathway" id="UPA00059">
    <property type="reaction ID" value="UER00104"/>
</dbReference>
<evidence type="ECO:0000256" key="7">
    <source>
        <dbReference type="ARBA" id="ARBA00023211"/>
    </source>
</evidence>
<comment type="caution">
    <text evidence="13">The sequence shown here is derived from an EMBL/GenBank/DDBJ whole genome shotgun (WGS) entry which is preliminary data.</text>
</comment>
<keyword evidence="8" id="KW-0414">Isoprene biosynthesis</keyword>
<dbReference type="AlphaFoldDB" id="A0A318EM07"/>
<feature type="active site" evidence="11">
    <location>
        <position position="77"/>
    </location>
</feature>
<dbReference type="InterPro" id="IPR000086">
    <property type="entry name" value="NUDIX_hydrolase_dom"/>
</dbReference>
<name>A0A318EM07_9FIRM</name>
<reference evidence="13 14" key="1">
    <citation type="submission" date="2018-05" db="EMBL/GenBank/DDBJ databases">
        <title>Genomic Encyclopedia of Type Strains, Phase IV (KMG-IV): sequencing the most valuable type-strain genomes for metagenomic binning, comparative biology and taxonomic classification.</title>
        <authorList>
            <person name="Goeker M."/>
        </authorList>
    </citation>
    <scope>NUCLEOTIDE SEQUENCE [LARGE SCALE GENOMIC DNA]</scope>
    <source>
        <strain evidence="13 14">DSM 28816</strain>
    </source>
</reference>
<comment type="pathway">
    <text evidence="1">Isoprenoid biosynthesis; dimethylallyl diphosphate biosynthesis; dimethylallyl diphosphate from isopentenyl diphosphate: step 1/1.</text>
</comment>
<dbReference type="InterPro" id="IPR056375">
    <property type="entry name" value="Idi_bact"/>
</dbReference>
<keyword evidence="5" id="KW-0479">Metal-binding</keyword>
<evidence type="ECO:0000256" key="5">
    <source>
        <dbReference type="ARBA" id="ARBA00022723"/>
    </source>
</evidence>
<accession>A0A318EM07</accession>
<dbReference type="Proteomes" id="UP000247523">
    <property type="component" value="Unassembled WGS sequence"/>
</dbReference>
<dbReference type="PANTHER" id="PTHR10885">
    <property type="entry name" value="ISOPENTENYL-DIPHOSPHATE DELTA-ISOMERASE"/>
    <property type="match status" value="1"/>
</dbReference>
<dbReference type="Pfam" id="PF00293">
    <property type="entry name" value="NUDIX"/>
    <property type="match status" value="1"/>
</dbReference>
<dbReference type="EC" id="5.3.3.2" evidence="3 10"/>